<keyword evidence="1" id="KW-1133">Transmembrane helix</keyword>
<dbReference type="Proteomes" id="UP000501926">
    <property type="component" value="Chromosome"/>
</dbReference>
<evidence type="ECO:0000313" key="4">
    <source>
        <dbReference type="Proteomes" id="UP000501926"/>
    </source>
</evidence>
<evidence type="ECO:0000313" key="3">
    <source>
        <dbReference type="EMBL" id="QII11785.1"/>
    </source>
</evidence>
<reference evidence="2" key="2">
    <citation type="submission" date="2006-01" db="EMBL/GenBank/DDBJ databases">
        <authorList>
            <person name="Genoscope"/>
        </authorList>
    </citation>
    <scope>NUCLEOTIDE SEQUENCE</scope>
</reference>
<dbReference type="AlphaFoldDB" id="Q1Q3T7"/>
<protein>
    <submittedName>
        <fullName evidence="2">Uncharacterized protein</fullName>
    </submittedName>
</protein>
<accession>Q1Q3T7</accession>
<keyword evidence="1" id="KW-0812">Transmembrane</keyword>
<reference evidence="3 4" key="3">
    <citation type="submission" date="2020-02" db="EMBL/GenBank/DDBJ databases">
        <title>Newly sequenced genome of strain CSTR1 showed variability in Candidatus Kuenenia stuttgartiensis genomes.</title>
        <authorList>
            <person name="Ding C."/>
            <person name="Adrian L."/>
        </authorList>
    </citation>
    <scope>NUCLEOTIDE SEQUENCE [LARGE SCALE GENOMIC DNA]</scope>
    <source>
        <strain evidence="3 4">CSTR1</strain>
    </source>
</reference>
<dbReference type="EMBL" id="CT573071">
    <property type="protein sequence ID" value="CAJ74682.1"/>
    <property type="molecule type" value="Genomic_DNA"/>
</dbReference>
<dbReference type="EMBL" id="CP049055">
    <property type="protein sequence ID" value="QII11785.1"/>
    <property type="molecule type" value="Genomic_DNA"/>
</dbReference>
<keyword evidence="1" id="KW-0472">Membrane</keyword>
<reference evidence="2" key="1">
    <citation type="journal article" date="2006" name="Nature">
        <title>Deciphering the evolution and metabolism of an anammox bacterium from a community genome.</title>
        <authorList>
            <person name="Strous M."/>
            <person name="Pelletier E."/>
            <person name="Mangenot S."/>
            <person name="Rattei T."/>
            <person name="Lehner A."/>
            <person name="Taylor M.W."/>
            <person name="Horn M."/>
            <person name="Daims H."/>
            <person name="Bartol-Mavel D."/>
            <person name="Wincker P."/>
            <person name="Barbe V."/>
            <person name="Fonknechten N."/>
            <person name="Vallenet D."/>
            <person name="Segurens B."/>
            <person name="Schenowitz-Truong C."/>
            <person name="Medigue C."/>
            <person name="Collingro A."/>
            <person name="Snel B."/>
            <person name="Dutilh B.E."/>
            <person name="OpDenCamp H.J.M."/>
            <person name="vanDerDrift C."/>
            <person name="Cirpus I."/>
            <person name="vanDePas-Schoonen K.T."/>
            <person name="Harhangi H.R."/>
            <person name="vanNiftrik L."/>
            <person name="Schmid M."/>
            <person name="Keltjens J."/>
            <person name="vanDeVossenberg J."/>
            <person name="Kartal B."/>
            <person name="Meier H."/>
            <person name="Frishman D."/>
            <person name="Huynen M.A."/>
            <person name="Mewes H."/>
            <person name="Weissenbach J."/>
            <person name="Jetten M.S.M."/>
            <person name="Wagner M."/>
            <person name="LePaslier D."/>
        </authorList>
    </citation>
    <scope>NUCLEOTIDE SEQUENCE</scope>
</reference>
<organism evidence="2">
    <name type="scientific">Kuenenia stuttgartiensis</name>
    <dbReference type="NCBI Taxonomy" id="174633"/>
    <lineage>
        <taxon>Bacteria</taxon>
        <taxon>Pseudomonadati</taxon>
        <taxon>Planctomycetota</taxon>
        <taxon>Candidatus Brocadiia</taxon>
        <taxon>Candidatus Brocadiales</taxon>
        <taxon>Candidatus Brocadiaceae</taxon>
        <taxon>Candidatus Kuenenia</taxon>
    </lineage>
</organism>
<sequence>MRLAIGDLVECFWMICLPFIPPSIIQNNYFVCTMFIFRVISNIKVKNPPAEQVALG</sequence>
<evidence type="ECO:0000313" key="2">
    <source>
        <dbReference type="EMBL" id="CAJ74682.1"/>
    </source>
</evidence>
<evidence type="ECO:0000256" key="1">
    <source>
        <dbReference type="SAM" id="Phobius"/>
    </source>
</evidence>
<feature type="transmembrane region" description="Helical" evidence="1">
    <location>
        <begin position="12"/>
        <end position="37"/>
    </location>
</feature>
<proteinExistence type="predicted"/>
<name>Q1Q3T7_KUEST</name>
<gene>
    <name evidence="3" type="ORF">KsCSTR_24060</name>
    <name evidence="2" type="ORF">kuste3919</name>
</gene>